<evidence type="ECO:0000256" key="7">
    <source>
        <dbReference type="SAM" id="MobiDB-lite"/>
    </source>
</evidence>
<protein>
    <recommendedName>
        <fullName evidence="8">Telomere-associated protein Rif1 N-terminal domain-containing protein</fullName>
    </recommendedName>
</protein>
<evidence type="ECO:0000313" key="10">
    <source>
        <dbReference type="Proteomes" id="UP000335636"/>
    </source>
</evidence>
<feature type="compositionally biased region" description="Polar residues" evidence="7">
    <location>
        <begin position="2308"/>
        <end position="2323"/>
    </location>
</feature>
<evidence type="ECO:0000256" key="4">
    <source>
        <dbReference type="ARBA" id="ARBA00022895"/>
    </source>
</evidence>
<keyword evidence="5" id="KW-0539">Nucleus</keyword>
<feature type="region of interest" description="Disordered" evidence="7">
    <location>
        <begin position="2299"/>
        <end position="2335"/>
    </location>
</feature>
<feature type="compositionally biased region" description="Basic and acidic residues" evidence="7">
    <location>
        <begin position="2104"/>
        <end position="2128"/>
    </location>
</feature>
<dbReference type="CDD" id="cd14267">
    <property type="entry name" value="Rif1_CTD_C-II_like"/>
    <property type="match status" value="1"/>
</dbReference>
<evidence type="ECO:0000256" key="3">
    <source>
        <dbReference type="ARBA" id="ARBA00022454"/>
    </source>
</evidence>
<gene>
    <name evidence="9" type="ORF">MONAX_5E026360</name>
</gene>
<keyword evidence="4" id="KW-0779">Telomere</keyword>
<keyword evidence="10" id="KW-1185">Reference proteome</keyword>
<evidence type="ECO:0000256" key="5">
    <source>
        <dbReference type="ARBA" id="ARBA00023242"/>
    </source>
</evidence>
<dbReference type="GO" id="GO:0005634">
    <property type="term" value="C:nucleus"/>
    <property type="evidence" value="ECO:0007669"/>
    <property type="project" value="UniProtKB-SubCell"/>
</dbReference>
<evidence type="ECO:0000256" key="1">
    <source>
        <dbReference type="ARBA" id="ARBA00004123"/>
    </source>
</evidence>
<feature type="compositionally biased region" description="Polar residues" evidence="7">
    <location>
        <begin position="1292"/>
        <end position="1315"/>
    </location>
</feature>
<keyword evidence="3" id="KW-0158">Chromosome</keyword>
<feature type="compositionally biased region" description="Low complexity" evidence="7">
    <location>
        <begin position="118"/>
        <end position="129"/>
    </location>
</feature>
<feature type="compositionally biased region" description="Basic and acidic residues" evidence="7">
    <location>
        <begin position="1327"/>
        <end position="1338"/>
    </location>
</feature>
<feature type="region of interest" description="Disordered" evidence="7">
    <location>
        <begin position="94"/>
        <end position="142"/>
    </location>
</feature>
<feature type="compositionally biased region" description="Gly residues" evidence="7">
    <location>
        <begin position="130"/>
        <end position="142"/>
    </location>
</feature>
<feature type="region of interest" description="Disordered" evidence="7">
    <location>
        <begin position="1797"/>
        <end position="1824"/>
    </location>
</feature>
<comment type="subcellular location">
    <subcellularLocation>
        <location evidence="2">Chromosome</location>
        <location evidence="2">Telomere</location>
    </subcellularLocation>
    <subcellularLocation>
        <location evidence="1">Nucleus</location>
    </subcellularLocation>
</comment>
<comment type="caution">
    <text evidence="9">The sequence shown here is derived from an EMBL/GenBank/DDBJ whole genome shotgun (WGS) entry which is preliminary data.</text>
</comment>
<dbReference type="EMBL" id="CABDUW010000450">
    <property type="protein sequence ID" value="VTJ69151.1"/>
    <property type="molecule type" value="Genomic_DNA"/>
</dbReference>
<dbReference type="Pfam" id="PF12231">
    <property type="entry name" value="Rif1_N"/>
    <property type="match status" value="1"/>
</dbReference>
<dbReference type="Proteomes" id="UP000335636">
    <property type="component" value="Unassembled WGS sequence"/>
</dbReference>
<feature type="region of interest" description="Disordered" evidence="7">
    <location>
        <begin position="2094"/>
        <end position="2131"/>
    </location>
</feature>
<dbReference type="InterPro" id="IPR022031">
    <property type="entry name" value="Rif1_N"/>
</dbReference>
<feature type="compositionally biased region" description="Polar residues" evidence="7">
    <location>
        <begin position="1458"/>
        <end position="1470"/>
    </location>
</feature>
<sequence length="2540" mass="281746">MGGAGELSKEGRRSTPPARRCLLDWLEPLPPGLSYSRALLGPPPPPSWSKRELVARVSKLPESPKSGFGSLQVQRRSGGEDAVLNIVRRAKYPGRASAPSRRDAALPGLLPPLPNPPRRLLSPLNAARESGGGSGPRPEGGVGRSACYWAEEKVRACVWALEAGAVDTAELRVREPVLRCERRIRAGPPVADMTAPGPSPLAPLLETLEDSSASLGEQTDAYLTLTSRMTGEEGKEVIIEIEKNLPRLYRVLKVSSIIDSLEIVFNKGEIHSAVVDFEALNVIIRLIEQAPVQMGEESVRWAKLVIPLVAHSAQKVHLRGATALEMGMPLLLQKQQEIASITEQLMTTKLISELQKLFMSKNETYVLKLWPLFVKLLGKTLHRSGSFINSLLHLEELGFRSGTPMIKKIAFIAWKSLIDNFALNPDILCSAKRLKLLMQPLSSIHVRTETLALTKLEVWWYLLMRLGPHLPANFEQVCVPLIQSTISTDSCVLPQGNSSRIATSPGLSPMTPVHKGASPYGVPGTPRMNMSSNLGGMATIPSIQLLGLEMLLHFLMGPEVLSFAKQHKLVLSLGNRKERSGSEVLTLLLKSLESIVKSEVYPVSKTLVLMEITIQGLPQKVLGSPAYQVANMDILNGTPALFLIQLIFNNNLLECVADERFFLNLETLVGYVLSGPTSPLAFSDSVLNVINQNAKELENKEHLWRMWSIIVTPLTEMINQTNEVNQGDALEHNFSAIYGALTLPINHIFSIQKFPLATMKTLLRSWSELYRAFARCAALVATAEENLCCEELSSKIMYSLEDESLSNLLYLDRIVHIITVMVDCIDFSPYNIKYQPSVKSPQRSSDWSKKKKEPLGKLASLFKLIVKVIYSFHTLSFKEVYSDTLLAIGTSITNMLSNVFGHISLPSMIRKIFATLTRPLALFYENSKLDEVPKVYSCLNNKLEKLLGEITACLQYSYTGIYDSELLELLSPLFCIIFLHKNKQIRKQSAQFWNATFAKVTMLTYPEELKPVLRQAKQTLLLLLPGLESVEIMEESSGPYSEVMENSQLNVKISGIERKSSGKRDSFLTQTKDKKENVKPSVKLKLESSSPKVKSEMLLEEEKSEDFVFIPPEEKEAKERILTEHQKEVLKTKRCDIPAMYNNLDVSQDTLFSSHYSQEESVETPNSSEKPMEDSEMIIKEKQMQHDSVIPQDTKENCGMNEHLEKASVSNNGCSSVEETNPEVLMTSSNDVRKITLTSSKKASTECIPNAESSFVVNSSVSNSSISGTPPQPTSRRQTFITLEKFDGSENRPFSPSPLNSISSVVTVKNNQENMTKTDTTLKTKKREVTRSKSDSEKVVNGVKRSSRRSSKAEQSGNKKSKPLMKSEEEKNTQESTEDMIALENNPPGFLNQTECVQNNQDHLSEPTVEYEDTKPKSTIENDVVLENNTVEEKNGEVNFESKENTPPVIIPADQMGNEENQVQITSNQKTLRRSSRRRSEIIESTTDSQDKENSHQKKERRKEEEKSLQKSPLHVKDDVLPRQKLTSEHAVQENLVEKGNNLHEKTLGETSANAEIDQNKSKPDLENISSEADSAQDIADKSSEKPLRGRTRYQTRRASQGLLFSIENSESDSFEAKEEGSRKKRSGKWKNKSNDSVDMEEQEEKMVQECIKVENQTPESKAISEVDMKSQICETGESTVVIPQESKISSDLLQASDDVPNTHEGKSKTSKSTENSFTWPPVPESNLRTRNANKRLHKGDSDSVGECSKVGPSSVALLSGKSIQIVECQHKRSRRVRRSKGCDCCREKSEPQENSFVGLRNIENDDEKNSETKADVQTPGTVSKSCDANLHSEVKILDEHPSVNFDLGLKEENDTINDLVIVPATELKENTIEKSVPPEIVTFKEGTCDMDSGVATCLENEEPSNILKVVGPCACDSMDISQKCSPLDTKKRKREFSPEEVNIVNVEGNACKATVGSNLEEVEAMELDIKSDKSETSLEKDKSEANLVEKKSAKIDISEEMVAEGNTKSGIPEADKAEEVNAEELNAEAAAAQEYNSGTGLSDKTTPINVNPQTEISEQKANGKLGGGSNESDLGSLGEINSEIENYEKTVIEQVNSETDSVEETKDRDRTTKTSKPEEAQTERLNVETDNFIPDTLEMNTEEGKIECNKTETNIELIKSEEMKLDDNQVVVGNDTLQEVHHTSETMEETLQSSSSETAISELVTEDNNASPQKLRELDPLLLSANDSPSGMQTRCVWSPLASPSTSILKRGLKRPQEDEISSPVNKVRRVSFADPIYQAGLADDIDRRCSIVRSHSSSSSPIMKNVKTSPTAQSKHNTTSAKGFLSPGSRSSKFKSSKKCLITEMAKESIPCPTESVYPALVNCAAPVDIILPQITSNMWARGLGQLIRAKNIKTIGDLSSLTASEIKTLPIRSPKVSNVKKALRVYHEQQVKSRGLEEIPIFDITEKAVNGIENKSLSTDEERLASDLLDPVPFETPLSKNLVAQISALALQLDAEDLHSYSGSQLFEMHEKLGTMANSIIKNLQSRWRSTAHENSI</sequence>
<keyword evidence="6" id="KW-0131">Cell cycle</keyword>
<accession>A0A5E4BJH3</accession>
<evidence type="ECO:0000259" key="8">
    <source>
        <dbReference type="Pfam" id="PF12231"/>
    </source>
</evidence>
<dbReference type="PANTHER" id="PTHR22928:SF3">
    <property type="entry name" value="TELOMERE-ASSOCIATED PROTEIN RIF1"/>
    <property type="match status" value="1"/>
</dbReference>
<feature type="domain" description="Telomere-associated protein Rif1 N-terminal" evidence="8">
    <location>
        <begin position="253"/>
        <end position="478"/>
    </location>
</feature>
<dbReference type="GO" id="GO:0140445">
    <property type="term" value="C:chromosome, telomeric repeat region"/>
    <property type="evidence" value="ECO:0007669"/>
    <property type="project" value="TreeGrafter"/>
</dbReference>
<organism evidence="9 10">
    <name type="scientific">Marmota monax</name>
    <name type="common">Woodchuck</name>
    <dbReference type="NCBI Taxonomy" id="9995"/>
    <lineage>
        <taxon>Eukaryota</taxon>
        <taxon>Metazoa</taxon>
        <taxon>Chordata</taxon>
        <taxon>Craniata</taxon>
        <taxon>Vertebrata</taxon>
        <taxon>Euteleostomi</taxon>
        <taxon>Mammalia</taxon>
        <taxon>Eutheria</taxon>
        <taxon>Euarchontoglires</taxon>
        <taxon>Glires</taxon>
        <taxon>Rodentia</taxon>
        <taxon>Sciuromorpha</taxon>
        <taxon>Sciuridae</taxon>
        <taxon>Xerinae</taxon>
        <taxon>Marmotini</taxon>
        <taxon>Marmota</taxon>
    </lineage>
</organism>
<dbReference type="PANTHER" id="PTHR22928">
    <property type="entry name" value="TELOMERE-ASSOCIATED PROTEIN RIF1"/>
    <property type="match status" value="1"/>
</dbReference>
<feature type="compositionally biased region" description="Basic and acidic residues" evidence="7">
    <location>
        <begin position="1579"/>
        <end position="1588"/>
    </location>
</feature>
<name>A0A5E4BJH3_MARMO</name>
<feature type="compositionally biased region" description="Basic and acidic residues" evidence="7">
    <location>
        <begin position="1489"/>
        <end position="1532"/>
    </location>
</feature>
<feature type="region of interest" description="Disordered" evidence="7">
    <location>
        <begin position="1287"/>
        <end position="1646"/>
    </location>
</feature>
<evidence type="ECO:0000256" key="6">
    <source>
        <dbReference type="ARBA" id="ARBA00023306"/>
    </source>
</evidence>
<dbReference type="GO" id="GO:0000723">
    <property type="term" value="P:telomere maintenance"/>
    <property type="evidence" value="ECO:0007669"/>
    <property type="project" value="TreeGrafter"/>
</dbReference>
<feature type="compositionally biased region" description="Basic residues" evidence="7">
    <location>
        <begin position="1623"/>
        <end position="1632"/>
    </location>
</feature>
<feature type="compositionally biased region" description="Polar residues" evidence="7">
    <location>
        <begin position="1391"/>
        <end position="1402"/>
    </location>
</feature>
<reference evidence="9" key="1">
    <citation type="submission" date="2019-04" db="EMBL/GenBank/DDBJ databases">
        <authorList>
            <person name="Alioto T."/>
            <person name="Alioto T."/>
        </authorList>
    </citation>
    <scope>NUCLEOTIDE SEQUENCE [LARGE SCALE GENOMIC DNA]</scope>
</reference>
<feature type="compositionally biased region" description="Polar residues" evidence="7">
    <location>
        <begin position="2036"/>
        <end position="2061"/>
    </location>
</feature>
<evidence type="ECO:0000313" key="9">
    <source>
        <dbReference type="EMBL" id="VTJ69151.1"/>
    </source>
</evidence>
<feature type="region of interest" description="Disordered" evidence="7">
    <location>
        <begin position="2002"/>
        <end position="2081"/>
    </location>
</feature>
<feature type="region of interest" description="Disordered" evidence="7">
    <location>
        <begin position="1688"/>
        <end position="1728"/>
    </location>
</feature>
<feature type="compositionally biased region" description="Basic and acidic residues" evidence="7">
    <location>
        <begin position="1431"/>
        <end position="1444"/>
    </location>
</feature>
<evidence type="ECO:0000256" key="2">
    <source>
        <dbReference type="ARBA" id="ARBA00004574"/>
    </source>
</evidence>
<proteinExistence type="predicted"/>